<reference evidence="2 3" key="1">
    <citation type="submission" date="2019-09" db="EMBL/GenBank/DDBJ databases">
        <title>Arenimonas chukotkensis sp. nov., a bacterium isolated from Chukotka hot spring, Arctic region, Russia.</title>
        <authorList>
            <person name="Zayulina K.S."/>
            <person name="Prokofeva M.I."/>
            <person name="Elcheninov A.G."/>
            <person name="Novikov A."/>
            <person name="Kochetkova T.V."/>
            <person name="Kublanov I.V."/>
        </authorList>
    </citation>
    <scope>NUCLEOTIDE SEQUENCE [LARGE SCALE GENOMIC DNA]</scope>
    <source>
        <strain evidence="2 3">3729k</strain>
    </source>
</reference>
<dbReference type="Pfam" id="PF09411">
    <property type="entry name" value="PagL"/>
    <property type="match status" value="1"/>
</dbReference>
<evidence type="ECO:0000256" key="1">
    <source>
        <dbReference type="SAM" id="SignalP"/>
    </source>
</evidence>
<feature type="signal peptide" evidence="1">
    <location>
        <begin position="1"/>
        <end position="41"/>
    </location>
</feature>
<accession>A0A5B2ZD13</accession>
<keyword evidence="3" id="KW-1185">Reference proteome</keyword>
<name>A0A5B2ZD13_9GAMM</name>
<protein>
    <submittedName>
        <fullName evidence="2">Acyloxyacyl hydrolase</fullName>
    </submittedName>
</protein>
<dbReference type="InterPro" id="IPR018550">
    <property type="entry name" value="Lipid-A_deacylase-rel"/>
</dbReference>
<proteinExistence type="predicted"/>
<gene>
    <name evidence="2" type="ORF">F0415_07560</name>
</gene>
<dbReference type="Proteomes" id="UP000322165">
    <property type="component" value="Unassembled WGS sequence"/>
</dbReference>
<comment type="caution">
    <text evidence="2">The sequence shown here is derived from an EMBL/GenBank/DDBJ whole genome shotgun (WGS) entry which is preliminary data.</text>
</comment>
<dbReference type="GO" id="GO:0016787">
    <property type="term" value="F:hydrolase activity"/>
    <property type="evidence" value="ECO:0007669"/>
    <property type="project" value="UniProtKB-KW"/>
</dbReference>
<organism evidence="2 3">
    <name type="scientific">Arenimonas fontis</name>
    <dbReference type="NCBI Taxonomy" id="2608255"/>
    <lineage>
        <taxon>Bacteria</taxon>
        <taxon>Pseudomonadati</taxon>
        <taxon>Pseudomonadota</taxon>
        <taxon>Gammaproteobacteria</taxon>
        <taxon>Lysobacterales</taxon>
        <taxon>Lysobacteraceae</taxon>
        <taxon>Arenimonas</taxon>
    </lineage>
</organism>
<evidence type="ECO:0000313" key="3">
    <source>
        <dbReference type="Proteomes" id="UP000322165"/>
    </source>
</evidence>
<feature type="chain" id="PRO_5022971523" evidence="1">
    <location>
        <begin position="42"/>
        <end position="170"/>
    </location>
</feature>
<reference evidence="2 3" key="2">
    <citation type="submission" date="2019-09" db="EMBL/GenBank/DDBJ databases">
        <authorList>
            <person name="Mazur A."/>
        </authorList>
    </citation>
    <scope>NUCLEOTIDE SEQUENCE [LARGE SCALE GENOMIC DNA]</scope>
    <source>
        <strain evidence="2 3">3729k</strain>
    </source>
</reference>
<keyword evidence="1" id="KW-0732">Signal</keyword>
<evidence type="ECO:0000313" key="2">
    <source>
        <dbReference type="EMBL" id="KAA2285090.1"/>
    </source>
</evidence>
<dbReference type="EMBL" id="VUOD01000004">
    <property type="protein sequence ID" value="KAA2285090.1"/>
    <property type="molecule type" value="Genomic_DNA"/>
</dbReference>
<dbReference type="Gene3D" id="2.40.160.20">
    <property type="match status" value="1"/>
</dbReference>
<dbReference type="AlphaFoldDB" id="A0A5B2ZD13"/>
<keyword evidence="2" id="KW-0378">Hydrolase</keyword>
<sequence>MAGPNAPWHQKKNHPVRRHFPFVLLFALLGLSALASAPAAALEFELGAGPVDEIDGDGTWIATASWLTGQRHPWELAVGMIGARTQAQGVDTGDVYFVSVSRRLTWKRWFVQGGIAFTDSDNEVLSNHWQFRTGLGYDFGRFSLSVAHLSNANTGGRNRGETFALLQVAF</sequence>